<evidence type="ECO:0000313" key="3">
    <source>
        <dbReference type="Proteomes" id="UP000032210"/>
    </source>
</evidence>
<accession>A0A0D0RND5</accession>
<protein>
    <submittedName>
        <fullName evidence="2">Uncharacterized protein</fullName>
    </submittedName>
</protein>
<feature type="region of interest" description="Disordered" evidence="1">
    <location>
        <begin position="76"/>
        <end position="97"/>
    </location>
</feature>
<name>A0A0D0RND5_PSEFL</name>
<organism evidence="2 3">
    <name type="scientific">Pseudomonas fluorescens</name>
    <dbReference type="NCBI Taxonomy" id="294"/>
    <lineage>
        <taxon>Bacteria</taxon>
        <taxon>Pseudomonadati</taxon>
        <taxon>Pseudomonadota</taxon>
        <taxon>Gammaproteobacteria</taxon>
        <taxon>Pseudomonadales</taxon>
        <taxon>Pseudomonadaceae</taxon>
        <taxon>Pseudomonas</taxon>
    </lineage>
</organism>
<gene>
    <name evidence="2" type="ORF">PFLU3_34930</name>
</gene>
<dbReference type="Proteomes" id="UP000032210">
    <property type="component" value="Unassembled WGS sequence"/>
</dbReference>
<sequence length="208" mass="22822">MLDAGSKALGVAILDQNIGRRMGQETLELLRAALDRQVQAVRRKDHASTGSIKAQVVGKHHLVIVTEVRLRTAQLNGEDGDSTPCQPTGNPVHDHPVGEIGERTLRLRLGFEQDDLRQALLANQLRGHALKHQRQKTQARFQACGQAGLRHGGATQERQAAGFELTRVHAEELIVRAPRQQAPQPRIGRGRNPGAWLLQQCGINPDLA</sequence>
<evidence type="ECO:0000256" key="1">
    <source>
        <dbReference type="SAM" id="MobiDB-lite"/>
    </source>
</evidence>
<dbReference type="AlphaFoldDB" id="A0A0D0RND5"/>
<reference evidence="2 3" key="1">
    <citation type="submission" date="2015-01" db="EMBL/GenBank/DDBJ databases">
        <title>Genome sequence of the beneficial rhizobacterium Pseudomonas fluorescens 2-79.</title>
        <authorList>
            <person name="Thuermer A."/>
            <person name="Daniel R."/>
        </authorList>
    </citation>
    <scope>NUCLEOTIDE SEQUENCE [LARGE SCALE GENOMIC DNA]</scope>
    <source>
        <strain evidence="2 3">2-79</strain>
    </source>
</reference>
<evidence type="ECO:0000313" key="2">
    <source>
        <dbReference type="EMBL" id="KIR21017.1"/>
    </source>
</evidence>
<proteinExistence type="predicted"/>
<comment type="caution">
    <text evidence="2">The sequence shown here is derived from an EMBL/GenBank/DDBJ whole genome shotgun (WGS) entry which is preliminary data.</text>
</comment>
<dbReference type="EMBL" id="JXCQ01000033">
    <property type="protein sequence ID" value="KIR21017.1"/>
    <property type="molecule type" value="Genomic_DNA"/>
</dbReference>